<gene>
    <name evidence="3" type="ORF">H4Q32_007102</name>
</gene>
<feature type="region of interest" description="Disordered" evidence="2">
    <location>
        <begin position="371"/>
        <end position="407"/>
    </location>
</feature>
<sequence length="762" mass="83591">MSTSKGKSGESRPRYRLCVPPCKRYITSGDAHSMCVVCLGAEHAELALEGADCPHFECLPLLTLRSRKALFEKGAFTSVPCGAGVRSWISRSAATSPHETGSSLLLSSSEEVDVESVVEEPLPQSPQYEELLKEVNRAVAKLKIVWPAEEQAEPQKSKLEQTATSTPDPSLLPRSPHRSLEVVGAAGAAGTIGHLWLTLSDMKEKDRVFLLDAQLSHSGLFGDAVDSVVSRYKGARKHVSAFQWYLPCQSLHEQPQPCTSSMYREEASLLPLPGLQRPVVSGEHTSRFSPPTDIVEPRCSSPLRGSLEQLVWQSPVGPPSQNSKLAIQSTPEASLERLVPLVDYLAVWKLLSNVSAWVLRTVEKSNSIQTFQRGLSHSGGPRAGSGYGSRSRDPSEEGGHRGGPSLRQGVRVLQPVRHCSEEGWRVMSYSRSAPTQPFSHEVEVQNAYCQAGSVTNQVRGLVCDDRSKDAYFHVSILPQHRKFLRFAFRYKAYQYQGNRILNYIDDWLILAQSKSLAARHRDVVLAHMRALGLKLNAKKKCAFSITEDNLSRLGVGFNHDAVASVKKGRSLTVKQFQQLLGLMAAASNMILGLLQLTWVSLLLVAPYWASRVWFSDLISLLDGSPWQILVRRDLLSQAGGTILHPLPRAVKSVSVTPEGAQLIVSGLSTEVAETILQSKAPSTRKLCGLKWRLFTSWCGDCQLDPVNCPIGTVLGFLQARFSTGLTHFTLKVYVVVISAYHAPLGGLSVGKTPWLHISSVVC</sequence>
<dbReference type="Proteomes" id="UP000830375">
    <property type="component" value="Unassembled WGS sequence"/>
</dbReference>
<reference evidence="3 4" key="1">
    <citation type="submission" date="2022-01" db="EMBL/GenBank/DDBJ databases">
        <title>A high-quality chromosome-level genome assembly of rohu carp, Labeo rohita.</title>
        <authorList>
            <person name="Arick M.A. II"/>
            <person name="Hsu C.-Y."/>
            <person name="Magbanua Z."/>
            <person name="Pechanova O."/>
            <person name="Grover C."/>
            <person name="Miller E."/>
            <person name="Thrash A."/>
            <person name="Ezzel L."/>
            <person name="Alam S."/>
            <person name="Benzie J."/>
            <person name="Hamilton M."/>
            <person name="Karsi A."/>
            <person name="Lawrence M.L."/>
            <person name="Peterson D.G."/>
        </authorList>
    </citation>
    <scope>NUCLEOTIDE SEQUENCE [LARGE SCALE GENOMIC DNA]</scope>
    <source>
        <strain evidence="4">BAU-BD-2019</strain>
        <tissue evidence="3">Blood</tissue>
    </source>
</reference>
<evidence type="ECO:0000256" key="2">
    <source>
        <dbReference type="SAM" id="MobiDB-lite"/>
    </source>
</evidence>
<dbReference type="EMBL" id="JACTAM010000008">
    <property type="protein sequence ID" value="KAI2661494.1"/>
    <property type="molecule type" value="Genomic_DNA"/>
</dbReference>
<evidence type="ECO:0000256" key="1">
    <source>
        <dbReference type="ARBA" id="ARBA00023125"/>
    </source>
</evidence>
<dbReference type="SUPFAM" id="SSF56672">
    <property type="entry name" value="DNA/RNA polymerases"/>
    <property type="match status" value="1"/>
</dbReference>
<dbReference type="InterPro" id="IPR043502">
    <property type="entry name" value="DNA/RNA_pol_sf"/>
</dbReference>
<dbReference type="PANTHER" id="PTHR35617:SF3">
    <property type="entry name" value="CORE-BINDING (CB) DOMAIN-CONTAINING PROTEIN"/>
    <property type="match status" value="1"/>
</dbReference>
<comment type="caution">
    <text evidence="3">The sequence shown here is derived from an EMBL/GenBank/DDBJ whole genome shotgun (WGS) entry which is preliminary data.</text>
</comment>
<proteinExistence type="predicted"/>
<evidence type="ECO:0000313" key="3">
    <source>
        <dbReference type="EMBL" id="KAI2661494.1"/>
    </source>
</evidence>
<organism evidence="3 4">
    <name type="scientific">Labeo rohita</name>
    <name type="common">Indian major carp</name>
    <name type="synonym">Cyprinus rohita</name>
    <dbReference type="NCBI Taxonomy" id="84645"/>
    <lineage>
        <taxon>Eukaryota</taxon>
        <taxon>Metazoa</taxon>
        <taxon>Chordata</taxon>
        <taxon>Craniata</taxon>
        <taxon>Vertebrata</taxon>
        <taxon>Euteleostomi</taxon>
        <taxon>Actinopterygii</taxon>
        <taxon>Neopterygii</taxon>
        <taxon>Teleostei</taxon>
        <taxon>Ostariophysi</taxon>
        <taxon>Cypriniformes</taxon>
        <taxon>Cyprinidae</taxon>
        <taxon>Labeoninae</taxon>
        <taxon>Labeonini</taxon>
        <taxon>Labeo</taxon>
    </lineage>
</organism>
<keyword evidence="4" id="KW-1185">Reference proteome</keyword>
<dbReference type="InterPro" id="IPR010998">
    <property type="entry name" value="Integrase_recombinase_N"/>
</dbReference>
<dbReference type="Gene3D" id="1.10.150.130">
    <property type="match status" value="1"/>
</dbReference>
<feature type="compositionally biased region" description="Basic and acidic residues" evidence="2">
    <location>
        <begin position="390"/>
        <end position="400"/>
    </location>
</feature>
<feature type="region of interest" description="Disordered" evidence="2">
    <location>
        <begin position="153"/>
        <end position="176"/>
    </location>
</feature>
<accession>A0ABQ8MF22</accession>
<dbReference type="Gene3D" id="3.30.70.270">
    <property type="match status" value="1"/>
</dbReference>
<protein>
    <submittedName>
        <fullName evidence="3">Gag-Pro-Pol polyprotein</fullName>
    </submittedName>
</protein>
<evidence type="ECO:0000313" key="4">
    <source>
        <dbReference type="Proteomes" id="UP000830375"/>
    </source>
</evidence>
<dbReference type="InterPro" id="IPR043128">
    <property type="entry name" value="Rev_trsase/Diguanyl_cyclase"/>
</dbReference>
<keyword evidence="1" id="KW-0238">DNA-binding</keyword>
<name>A0ABQ8MF22_LABRO</name>
<dbReference type="PANTHER" id="PTHR35617">
    <property type="entry name" value="PHAGE_INTEGRASE DOMAIN-CONTAINING PROTEIN"/>
    <property type="match status" value="1"/>
</dbReference>
<dbReference type="SUPFAM" id="SSF47823">
    <property type="entry name" value="lambda integrase-like, N-terminal domain"/>
    <property type="match status" value="1"/>
</dbReference>